<name>A0ABU6JD93_9BURK</name>
<protein>
    <submittedName>
        <fullName evidence="1">Uncharacterized protein</fullName>
    </submittedName>
</protein>
<gene>
    <name evidence="1" type="ORF">RY831_18850</name>
</gene>
<reference evidence="1 2" key="1">
    <citation type="submission" date="2023-10" db="EMBL/GenBank/DDBJ databases">
        <title>Noviherbaspirillum sp. CPCC 100848 genome assembly.</title>
        <authorList>
            <person name="Li X.Y."/>
            <person name="Fang X.M."/>
        </authorList>
    </citation>
    <scope>NUCLEOTIDE SEQUENCE [LARGE SCALE GENOMIC DNA]</scope>
    <source>
        <strain evidence="1 2">CPCC 100848</strain>
    </source>
</reference>
<proteinExistence type="predicted"/>
<accession>A0ABU6JD93</accession>
<dbReference type="EMBL" id="JAWIIV010000017">
    <property type="protein sequence ID" value="MEC4721227.1"/>
    <property type="molecule type" value="Genomic_DNA"/>
</dbReference>
<organism evidence="1 2">
    <name type="scientific">Noviherbaspirillum album</name>
    <dbReference type="NCBI Taxonomy" id="3080276"/>
    <lineage>
        <taxon>Bacteria</taxon>
        <taxon>Pseudomonadati</taxon>
        <taxon>Pseudomonadota</taxon>
        <taxon>Betaproteobacteria</taxon>
        <taxon>Burkholderiales</taxon>
        <taxon>Oxalobacteraceae</taxon>
        <taxon>Noviherbaspirillum</taxon>
    </lineage>
</organism>
<sequence length="64" mass="7211">MVNSSQKKADTNNLCFRVWQASPPDGLVHYTSNPDAGDNIIGLQTNSWFSHAKDGQRHPEPFQR</sequence>
<dbReference type="Proteomes" id="UP001352263">
    <property type="component" value="Unassembled WGS sequence"/>
</dbReference>
<evidence type="ECO:0000313" key="1">
    <source>
        <dbReference type="EMBL" id="MEC4721227.1"/>
    </source>
</evidence>
<comment type="caution">
    <text evidence="1">The sequence shown here is derived from an EMBL/GenBank/DDBJ whole genome shotgun (WGS) entry which is preliminary data.</text>
</comment>
<keyword evidence="2" id="KW-1185">Reference proteome</keyword>
<evidence type="ECO:0000313" key="2">
    <source>
        <dbReference type="Proteomes" id="UP001352263"/>
    </source>
</evidence>